<dbReference type="Proteomes" id="UP000247810">
    <property type="component" value="Unassembled WGS sequence"/>
</dbReference>
<name>A0A319DJ62_9EURO</name>
<sequence>MNCLCLLPSPVRTFSVCFCRGCASSLVSMTKYAMFSARVRINWITILQYFVLLPSNTKPLRRQASTGLCPCATHPS</sequence>
<evidence type="ECO:0000313" key="2">
    <source>
        <dbReference type="Proteomes" id="UP000247810"/>
    </source>
</evidence>
<proteinExistence type="predicted"/>
<accession>A0A319DJ62</accession>
<evidence type="ECO:0000313" key="1">
    <source>
        <dbReference type="EMBL" id="PYH97565.1"/>
    </source>
</evidence>
<organism evidence="1 2">
    <name type="scientific">Aspergillus ellipticus CBS 707.79</name>
    <dbReference type="NCBI Taxonomy" id="1448320"/>
    <lineage>
        <taxon>Eukaryota</taxon>
        <taxon>Fungi</taxon>
        <taxon>Dikarya</taxon>
        <taxon>Ascomycota</taxon>
        <taxon>Pezizomycotina</taxon>
        <taxon>Eurotiomycetes</taxon>
        <taxon>Eurotiomycetidae</taxon>
        <taxon>Eurotiales</taxon>
        <taxon>Aspergillaceae</taxon>
        <taxon>Aspergillus</taxon>
        <taxon>Aspergillus subgen. Circumdati</taxon>
    </lineage>
</organism>
<dbReference type="EMBL" id="KZ825822">
    <property type="protein sequence ID" value="PYH97565.1"/>
    <property type="molecule type" value="Genomic_DNA"/>
</dbReference>
<dbReference type="VEuPathDB" id="FungiDB:BO71DRAFT_120976"/>
<dbReference type="AlphaFoldDB" id="A0A319DJ62"/>
<gene>
    <name evidence="1" type="ORF">BO71DRAFT_120976</name>
</gene>
<keyword evidence="2" id="KW-1185">Reference proteome</keyword>
<reference evidence="1 2" key="1">
    <citation type="submission" date="2018-02" db="EMBL/GenBank/DDBJ databases">
        <title>The genomes of Aspergillus section Nigri reveals drivers in fungal speciation.</title>
        <authorList>
            <consortium name="DOE Joint Genome Institute"/>
            <person name="Vesth T.C."/>
            <person name="Nybo J."/>
            <person name="Theobald S."/>
            <person name="Brandl J."/>
            <person name="Frisvad J.C."/>
            <person name="Nielsen K.F."/>
            <person name="Lyhne E.K."/>
            <person name="Kogle M.E."/>
            <person name="Kuo A."/>
            <person name="Riley R."/>
            <person name="Clum A."/>
            <person name="Nolan M."/>
            <person name="Lipzen A."/>
            <person name="Salamov A."/>
            <person name="Henrissat B."/>
            <person name="Wiebenga A."/>
            <person name="De vries R.P."/>
            <person name="Grigoriev I.V."/>
            <person name="Mortensen U.H."/>
            <person name="Andersen M.R."/>
            <person name="Baker S.E."/>
        </authorList>
    </citation>
    <scope>NUCLEOTIDE SEQUENCE [LARGE SCALE GENOMIC DNA]</scope>
    <source>
        <strain evidence="1 2">CBS 707.79</strain>
    </source>
</reference>
<protein>
    <submittedName>
        <fullName evidence="1">Uncharacterized protein</fullName>
    </submittedName>
</protein>